<dbReference type="Proteomes" id="UP000440004">
    <property type="component" value="Unassembled WGS sequence"/>
</dbReference>
<accession>A0A6A7KBI3</accession>
<evidence type="ECO:0000313" key="2">
    <source>
        <dbReference type="EMBL" id="MPW26878.1"/>
    </source>
</evidence>
<dbReference type="InterPro" id="IPR009501">
    <property type="entry name" value="UCP020269"/>
</dbReference>
<feature type="domain" description="LUD" evidence="1">
    <location>
        <begin position="5"/>
        <end position="195"/>
    </location>
</feature>
<protein>
    <submittedName>
        <fullName evidence="2">Lactate utilization protein</fullName>
    </submittedName>
</protein>
<reference evidence="2 3" key="1">
    <citation type="submission" date="2019-10" db="EMBL/GenBank/DDBJ databases">
        <title>Alkalibaculum tamaniensis sp.nov., a new alkaliphilic acetogen, isolated on methoxylated aromatics from a mud volcano.</title>
        <authorList>
            <person name="Khomyakova M.A."/>
            <person name="Merkel A.Y."/>
            <person name="Bonch-Osmolovskaya E.A."/>
            <person name="Slobodkin A.I."/>
        </authorList>
    </citation>
    <scope>NUCLEOTIDE SEQUENCE [LARGE SCALE GENOMIC DNA]</scope>
    <source>
        <strain evidence="2 3">M08DMB</strain>
    </source>
</reference>
<evidence type="ECO:0000259" key="1">
    <source>
        <dbReference type="Pfam" id="PF02589"/>
    </source>
</evidence>
<name>A0A6A7KBI3_9FIRM</name>
<dbReference type="InterPro" id="IPR003741">
    <property type="entry name" value="LUD_dom"/>
</dbReference>
<dbReference type="Pfam" id="PF02589">
    <property type="entry name" value="LUD_dom"/>
    <property type="match status" value="1"/>
</dbReference>
<dbReference type="AlphaFoldDB" id="A0A6A7KBI3"/>
<sequence length="201" mass="22362">MSKALIQQFEKRRFEAYYCPDKNSALKKALELIPEGTVVSHGGSESINEIGLLDAIVEGNYEYVDRKFGNTEKELKESMKKSTFCDYYLMSSNAITKKGELVNIDGYGNRVAALSFGPENVIVVVGMNKLCEDVDNAIWRTQNIASPKNTLRLNKNTPCSTTGYCGDCYGNESICSAIVITRRSWSIGRIKIILVGEELGY</sequence>
<keyword evidence="3" id="KW-1185">Reference proteome</keyword>
<gene>
    <name evidence="2" type="ORF">GC105_13915</name>
</gene>
<organism evidence="2 3">
    <name type="scientific">Alkalibaculum sporogenes</name>
    <dbReference type="NCBI Taxonomy" id="2655001"/>
    <lineage>
        <taxon>Bacteria</taxon>
        <taxon>Bacillati</taxon>
        <taxon>Bacillota</taxon>
        <taxon>Clostridia</taxon>
        <taxon>Eubacteriales</taxon>
        <taxon>Eubacteriaceae</taxon>
        <taxon>Alkalibaculum</taxon>
    </lineage>
</organism>
<evidence type="ECO:0000313" key="3">
    <source>
        <dbReference type="Proteomes" id="UP000440004"/>
    </source>
</evidence>
<dbReference type="PIRSF" id="PIRSF020269">
    <property type="entry name" value="DUF1121"/>
    <property type="match status" value="1"/>
</dbReference>
<dbReference type="PANTHER" id="PTHR36179">
    <property type="entry name" value="LUD_DOM DOMAIN-CONTAINING PROTEIN"/>
    <property type="match status" value="1"/>
</dbReference>
<proteinExistence type="predicted"/>
<dbReference type="EMBL" id="WHNX01000030">
    <property type="protein sequence ID" value="MPW26878.1"/>
    <property type="molecule type" value="Genomic_DNA"/>
</dbReference>
<comment type="caution">
    <text evidence="2">The sequence shown here is derived from an EMBL/GenBank/DDBJ whole genome shotgun (WGS) entry which is preliminary data.</text>
</comment>
<dbReference type="PANTHER" id="PTHR36179:SF2">
    <property type="entry name" value="LUD DOMAIN-CONTAINING PROTEIN"/>
    <property type="match status" value="1"/>
</dbReference>